<dbReference type="InterPro" id="IPR041413">
    <property type="entry name" value="MLTR_LBD"/>
</dbReference>
<dbReference type="Pfam" id="PF13560">
    <property type="entry name" value="HTH_31"/>
    <property type="match status" value="1"/>
</dbReference>
<keyword evidence="4" id="KW-1185">Reference proteome</keyword>
<feature type="region of interest" description="Disordered" evidence="1">
    <location>
        <begin position="277"/>
        <end position="309"/>
    </location>
</feature>
<evidence type="ECO:0000259" key="2">
    <source>
        <dbReference type="PROSITE" id="PS50943"/>
    </source>
</evidence>
<evidence type="ECO:0000256" key="1">
    <source>
        <dbReference type="SAM" id="MobiDB-lite"/>
    </source>
</evidence>
<dbReference type="SMART" id="SM00530">
    <property type="entry name" value="HTH_XRE"/>
    <property type="match status" value="1"/>
</dbReference>
<dbReference type="CDD" id="cd00093">
    <property type="entry name" value="HTH_XRE"/>
    <property type="match status" value="1"/>
</dbReference>
<dbReference type="PROSITE" id="PS50943">
    <property type="entry name" value="HTH_CROC1"/>
    <property type="match status" value="1"/>
</dbReference>
<reference evidence="3" key="2">
    <citation type="submission" date="2020-09" db="EMBL/GenBank/DDBJ databases">
        <authorList>
            <person name="Sun Q."/>
            <person name="Zhou Y."/>
        </authorList>
    </citation>
    <scope>NUCLEOTIDE SEQUENCE</scope>
    <source>
        <strain evidence="3">CGMCC 1.12813</strain>
    </source>
</reference>
<reference evidence="3" key="1">
    <citation type="journal article" date="2014" name="Int. J. Syst. Evol. Microbiol.">
        <title>Complete genome sequence of Corynebacterium casei LMG S-19264T (=DSM 44701T), isolated from a smear-ripened cheese.</title>
        <authorList>
            <consortium name="US DOE Joint Genome Institute (JGI-PGF)"/>
            <person name="Walter F."/>
            <person name="Albersmeier A."/>
            <person name="Kalinowski J."/>
            <person name="Ruckert C."/>
        </authorList>
    </citation>
    <scope>NUCLEOTIDE SEQUENCE</scope>
    <source>
        <strain evidence="3">CGMCC 1.12813</strain>
    </source>
</reference>
<organism evidence="3 4">
    <name type="scientific">Conyzicola nivalis</name>
    <dbReference type="NCBI Taxonomy" id="1477021"/>
    <lineage>
        <taxon>Bacteria</taxon>
        <taxon>Bacillati</taxon>
        <taxon>Actinomycetota</taxon>
        <taxon>Actinomycetes</taxon>
        <taxon>Micrococcales</taxon>
        <taxon>Microbacteriaceae</taxon>
        <taxon>Conyzicola</taxon>
    </lineage>
</organism>
<sequence length="309" mass="33265">MQGRRSPLGPYLRARRALVQPEEVGLPREPDRRVAGLRREEVARLAGISPEYYLRLEQGRDHQPSDQVIAALARALRLDGESAAYLRKLAQGGAEGREPFADSFAVDASVQALLAQWAHTPAFVINRTQDVLVSNALASALGPGYMEPGANLVFQIFSSEARANAADWEQTANKAVAALRMHADLNDPRLQEIVGALSTSDPDFPRIWARHDTASLTSGVSRHHIEPIGWVDFNWQNFAIPGSTHILVTYWADPGSPAETAVAYLAARTLQARALTAGGASGASAGSRPESMPTAEAVPTTPRRPAPTA</sequence>
<comment type="caution">
    <text evidence="3">The sequence shown here is derived from an EMBL/GenBank/DDBJ whole genome shotgun (WGS) entry which is preliminary data.</text>
</comment>
<feature type="compositionally biased region" description="Low complexity" evidence="1">
    <location>
        <begin position="277"/>
        <end position="301"/>
    </location>
</feature>
<dbReference type="EMBL" id="BMGB01000001">
    <property type="protein sequence ID" value="GGB05973.1"/>
    <property type="molecule type" value="Genomic_DNA"/>
</dbReference>
<dbReference type="Pfam" id="PF17765">
    <property type="entry name" value="MLTR_LBD"/>
    <property type="match status" value="1"/>
</dbReference>
<dbReference type="Proteomes" id="UP000606922">
    <property type="component" value="Unassembled WGS sequence"/>
</dbReference>
<dbReference type="PANTHER" id="PTHR35010:SF2">
    <property type="entry name" value="BLL4672 PROTEIN"/>
    <property type="match status" value="1"/>
</dbReference>
<gene>
    <name evidence="3" type="ORF">GCM10010979_20830</name>
</gene>
<proteinExistence type="predicted"/>
<protein>
    <submittedName>
        <fullName evidence="3">Transcriptional regulator</fullName>
    </submittedName>
</protein>
<dbReference type="RefSeq" id="WP_188510541.1">
    <property type="nucleotide sequence ID" value="NZ_BMGB01000001.1"/>
</dbReference>
<dbReference type="InterPro" id="IPR001387">
    <property type="entry name" value="Cro/C1-type_HTH"/>
</dbReference>
<dbReference type="Gene3D" id="1.10.260.40">
    <property type="entry name" value="lambda repressor-like DNA-binding domains"/>
    <property type="match status" value="1"/>
</dbReference>
<feature type="domain" description="HTH cro/C1-type" evidence="2">
    <location>
        <begin position="32"/>
        <end position="83"/>
    </location>
</feature>
<dbReference type="GO" id="GO:0003677">
    <property type="term" value="F:DNA binding"/>
    <property type="evidence" value="ECO:0007669"/>
    <property type="project" value="InterPro"/>
</dbReference>
<dbReference type="SUPFAM" id="SSF47413">
    <property type="entry name" value="lambda repressor-like DNA-binding domains"/>
    <property type="match status" value="1"/>
</dbReference>
<name>A0A916SM04_9MICO</name>
<evidence type="ECO:0000313" key="4">
    <source>
        <dbReference type="Proteomes" id="UP000606922"/>
    </source>
</evidence>
<dbReference type="AlphaFoldDB" id="A0A916SM04"/>
<dbReference type="PANTHER" id="PTHR35010">
    <property type="entry name" value="BLL4672 PROTEIN-RELATED"/>
    <property type="match status" value="1"/>
</dbReference>
<dbReference type="InterPro" id="IPR010982">
    <property type="entry name" value="Lambda_DNA-bd_dom_sf"/>
</dbReference>
<accession>A0A916SM04</accession>
<evidence type="ECO:0000313" key="3">
    <source>
        <dbReference type="EMBL" id="GGB05973.1"/>
    </source>
</evidence>
<dbReference type="Gene3D" id="3.30.450.180">
    <property type="match status" value="1"/>
</dbReference>